<dbReference type="PANTHER" id="PTHR13976">
    <property type="entry name" value="HETEROGENEOUS NUCLEAR RIBONUCLEOPROTEIN-RELATED"/>
    <property type="match status" value="1"/>
</dbReference>
<proteinExistence type="predicted"/>
<dbReference type="Pfam" id="PF00076">
    <property type="entry name" value="RRM_1"/>
    <property type="match status" value="2"/>
</dbReference>
<reference evidence="6" key="1">
    <citation type="journal article" date="2024" name="Gigascience">
        <title>Chromosome-level genome of the poultry shaft louse Menopon gallinae provides insight into the host-switching and adaptive evolution of parasitic lice.</title>
        <authorList>
            <person name="Xu Y."/>
            <person name="Ma L."/>
            <person name="Liu S."/>
            <person name="Liang Y."/>
            <person name="Liu Q."/>
            <person name="He Z."/>
            <person name="Tian L."/>
            <person name="Duan Y."/>
            <person name="Cai W."/>
            <person name="Li H."/>
            <person name="Song F."/>
        </authorList>
    </citation>
    <scope>NUCLEOTIDE SEQUENCE</scope>
    <source>
        <strain evidence="6">Cailab_2023a</strain>
    </source>
</reference>
<feature type="compositionally biased region" description="Basic and acidic residues" evidence="4">
    <location>
        <begin position="513"/>
        <end position="525"/>
    </location>
</feature>
<dbReference type="InterPro" id="IPR050666">
    <property type="entry name" value="ESRP"/>
</dbReference>
<organism evidence="6">
    <name type="scientific">Menopon gallinae</name>
    <name type="common">poultry shaft louse</name>
    <dbReference type="NCBI Taxonomy" id="328185"/>
    <lineage>
        <taxon>Eukaryota</taxon>
        <taxon>Metazoa</taxon>
        <taxon>Ecdysozoa</taxon>
        <taxon>Arthropoda</taxon>
        <taxon>Hexapoda</taxon>
        <taxon>Insecta</taxon>
        <taxon>Pterygota</taxon>
        <taxon>Neoptera</taxon>
        <taxon>Paraneoptera</taxon>
        <taxon>Psocodea</taxon>
        <taxon>Troctomorpha</taxon>
        <taxon>Phthiraptera</taxon>
        <taxon>Amblycera</taxon>
        <taxon>Menoponidae</taxon>
        <taxon>Menopon</taxon>
    </lineage>
</organism>
<dbReference type="GO" id="GO:0003723">
    <property type="term" value="F:RNA binding"/>
    <property type="evidence" value="ECO:0007669"/>
    <property type="project" value="UniProtKB-UniRule"/>
</dbReference>
<evidence type="ECO:0000256" key="3">
    <source>
        <dbReference type="PROSITE-ProRule" id="PRU00176"/>
    </source>
</evidence>
<feature type="compositionally biased region" description="Basic and acidic residues" evidence="4">
    <location>
        <begin position="324"/>
        <end position="349"/>
    </location>
</feature>
<feature type="compositionally biased region" description="Low complexity" evidence="4">
    <location>
        <begin position="473"/>
        <end position="492"/>
    </location>
</feature>
<keyword evidence="2 3" id="KW-0694">RNA-binding</keyword>
<feature type="region of interest" description="Disordered" evidence="4">
    <location>
        <begin position="428"/>
        <end position="556"/>
    </location>
</feature>
<feature type="compositionally biased region" description="Basic and acidic residues" evidence="4">
    <location>
        <begin position="463"/>
        <end position="472"/>
    </location>
</feature>
<feature type="compositionally biased region" description="Basic and acidic residues" evidence="4">
    <location>
        <begin position="130"/>
        <end position="144"/>
    </location>
</feature>
<sequence length="970" mass="110423">MSVIIRLQNLPWSANSLDIRHYFRGLSIPEGGVHIVGGEMGDAFIAFSTDEDARQAMMMAGGKIKEVQISLMLSSRNEMQKVIEAARQASMTNSLAQLLGAQNVPPVQLGQQATAVGHLPMQLQQQNLMGKDRRESRDEKKDSSDLSTSSYDTVKRDKKEKSRSRSRDRMRKDRRDRDRDRDKRRRSRSRSRSRDRRRRRSRSRSRGRDNHGRDRERKDPREDMKKEKEIGPGNNSLQDSTNLPNLDILNPNQWRMVNPGTLAQNMPAINSLTNLEILRNFTGAKPLLPGNNLGGGSVPLLGNDQADRFQNMQGNEDMNFGGRGRGEFPNRRDNRDGFNRNNDNSRDGMGRGNFRNFDDGNQQNFQGNFGFNEGNSCAMGGNFGNMGFQPRNGNEGMNNQNRFGNFNSGPQMMGNNNREQRGLLEHPIAMPNDGFNRNDRFDPNRDDRVDEFGRSIQLRNRKKNTDDSDEFQRNQQGNFQGFQNRFSNNQNSGPQPLLRGRDSWPPGRQGDGFQDRRFNRFDDNSRNNFRNHFSDGRNRSRRDDFHGGRERTRFSDKNARDEKDCCVEIRGLSPGIAYGDVRRPFNNLKVIIKDIKFFDYTKTDKKCRLKFLNYESKKRAMQNPKKIIIENKQVQLIHITDTEFDECVDEGVRRADARFSDDEEDESASEAYLQVTDLLPEHVEEDVEKMLSPACIDKIVIDVSEDGKIRTALVKFKKSVDAKVALGTPCRKIGDSSVMLMPLTESDFKERTKNGDAEESMETDKAEVVVIDDEEKSTEEVADGETDCILMKNLPLEASDRDICDFFSDIGLVPKRIHLMLDARGQPSGDAYCEFSESGQAQSACSKNGMPMGKNVLLVQRVSRAEVNDALGVKSDAAPGQDCPTQQAEKTQCLLAVENIPFRASVFDIINFFGWSYKLTEEDIVRKYNDRGQPTGDAKVTFRTTEDAMKAVKFLNNRTLMGRPIRMRII</sequence>
<dbReference type="SUPFAM" id="SSF54928">
    <property type="entry name" value="RNA-binding domain, RBD"/>
    <property type="match status" value="3"/>
</dbReference>
<protein>
    <recommendedName>
        <fullName evidence="5">RRM domain-containing protein</fullName>
    </recommendedName>
</protein>
<feature type="domain" description="RRM" evidence="5">
    <location>
        <begin position="787"/>
        <end position="864"/>
    </location>
</feature>
<dbReference type="EMBL" id="JARGDH010000001">
    <property type="protein sequence ID" value="KAL0279796.1"/>
    <property type="molecule type" value="Genomic_DNA"/>
</dbReference>
<evidence type="ECO:0000313" key="6">
    <source>
        <dbReference type="EMBL" id="KAL0279797.1"/>
    </source>
</evidence>
<feature type="region of interest" description="Disordered" evidence="4">
    <location>
        <begin position="314"/>
        <end position="369"/>
    </location>
</feature>
<dbReference type="CDD" id="cd12510">
    <property type="entry name" value="RRM1_RBM12_like"/>
    <property type="match status" value="1"/>
</dbReference>
<dbReference type="EMBL" id="JARGDH010000001">
    <property type="protein sequence ID" value="KAL0279797.1"/>
    <property type="molecule type" value="Genomic_DNA"/>
</dbReference>
<feature type="compositionally biased region" description="Low complexity" evidence="4">
    <location>
        <begin position="353"/>
        <end position="369"/>
    </location>
</feature>
<feature type="compositionally biased region" description="Basic residues" evidence="4">
    <location>
        <begin position="182"/>
        <end position="205"/>
    </location>
</feature>
<feature type="region of interest" description="Disordered" evidence="4">
    <location>
        <begin position="126"/>
        <end position="246"/>
    </location>
</feature>
<feature type="compositionally biased region" description="Polar residues" evidence="4">
    <location>
        <begin position="233"/>
        <end position="246"/>
    </location>
</feature>
<name>A0AAW2ICJ5_9NEOP</name>
<evidence type="ECO:0000256" key="4">
    <source>
        <dbReference type="SAM" id="MobiDB-lite"/>
    </source>
</evidence>
<evidence type="ECO:0000256" key="1">
    <source>
        <dbReference type="ARBA" id="ARBA00022737"/>
    </source>
</evidence>
<gene>
    <name evidence="6" type="ORF">PYX00_001276</name>
</gene>
<comment type="caution">
    <text evidence="6">The sequence shown here is derived from an EMBL/GenBank/DDBJ whole genome shotgun (WGS) entry which is preliminary data.</text>
</comment>
<dbReference type="CDD" id="cd12254">
    <property type="entry name" value="RRM_hnRNPH_ESRPs_RBM12_like"/>
    <property type="match status" value="1"/>
</dbReference>
<dbReference type="PROSITE" id="PS50102">
    <property type="entry name" value="RRM"/>
    <property type="match status" value="3"/>
</dbReference>
<evidence type="ECO:0000256" key="2">
    <source>
        <dbReference type="ARBA" id="ARBA00022884"/>
    </source>
</evidence>
<feature type="domain" description="RRM" evidence="5">
    <location>
        <begin position="893"/>
        <end position="970"/>
    </location>
</feature>
<dbReference type="EMBL" id="JARGDH010000001">
    <property type="protein sequence ID" value="KAL0279795.1"/>
    <property type="molecule type" value="Genomic_DNA"/>
</dbReference>
<dbReference type="Gene3D" id="3.30.70.330">
    <property type="match status" value="3"/>
</dbReference>
<feature type="compositionally biased region" description="Basic and acidic residues" evidence="4">
    <location>
        <begin position="153"/>
        <end position="181"/>
    </location>
</feature>
<accession>A0AAW2ICJ5</accession>
<feature type="domain" description="RRM" evidence="5">
    <location>
        <begin position="3"/>
        <end position="74"/>
    </location>
</feature>
<dbReference type="InterPro" id="IPR012677">
    <property type="entry name" value="Nucleotide-bd_a/b_plait_sf"/>
</dbReference>
<keyword evidence="1" id="KW-0677">Repeat</keyword>
<feature type="compositionally biased region" description="Basic and acidic residues" evidence="4">
    <location>
        <begin position="206"/>
        <end position="230"/>
    </location>
</feature>
<dbReference type="AlphaFoldDB" id="A0AAW2ICJ5"/>
<feature type="compositionally biased region" description="Basic and acidic residues" evidence="4">
    <location>
        <begin position="532"/>
        <end position="556"/>
    </location>
</feature>
<evidence type="ECO:0000259" key="5">
    <source>
        <dbReference type="PROSITE" id="PS50102"/>
    </source>
</evidence>
<dbReference type="InterPro" id="IPR000504">
    <property type="entry name" value="RRM_dom"/>
</dbReference>
<dbReference type="InterPro" id="IPR035979">
    <property type="entry name" value="RBD_domain_sf"/>
</dbReference>
<feature type="compositionally biased region" description="Basic and acidic residues" evidence="4">
    <location>
        <begin position="436"/>
        <end position="453"/>
    </location>
</feature>
<dbReference type="SMART" id="SM00360">
    <property type="entry name" value="RRM"/>
    <property type="match status" value="4"/>
</dbReference>